<evidence type="ECO:0000313" key="2">
    <source>
        <dbReference type="EMBL" id="OQP52433.1"/>
    </source>
</evidence>
<dbReference type="Proteomes" id="UP000192277">
    <property type="component" value="Unassembled WGS sequence"/>
</dbReference>
<organism evidence="2 3">
    <name type="scientific">Niastella koreensis</name>
    <dbReference type="NCBI Taxonomy" id="354356"/>
    <lineage>
        <taxon>Bacteria</taxon>
        <taxon>Pseudomonadati</taxon>
        <taxon>Bacteroidota</taxon>
        <taxon>Chitinophagia</taxon>
        <taxon>Chitinophagales</taxon>
        <taxon>Chitinophagaceae</taxon>
        <taxon>Niastella</taxon>
    </lineage>
</organism>
<keyword evidence="3" id="KW-1185">Reference proteome</keyword>
<dbReference type="EMBL" id="LWBO01000004">
    <property type="protein sequence ID" value="OQP52433.1"/>
    <property type="molecule type" value="Genomic_DNA"/>
</dbReference>
<reference evidence="2 3" key="1">
    <citation type="submission" date="2016-04" db="EMBL/GenBank/DDBJ databases">
        <authorList>
            <person name="Chen L."/>
            <person name="Zhuang W."/>
            <person name="Wang G."/>
        </authorList>
    </citation>
    <scope>NUCLEOTIDE SEQUENCE [LARGE SCALE GENOMIC DNA]</scope>
    <source>
        <strain evidence="3">GR20</strain>
    </source>
</reference>
<sequence length="161" mass="17934">MKQLLLIVVFVTTGFFVQKTFSQDSTTQYRLSQLLSQYYKVKDALVASNAGDAAANAEAFIKTLNTIDYKVISEGNVNALLKDASPISESKDIKKQRQYFANLSNNMASLAKATKFSSQPIYVEYCPMKKANWLSNDKVIKNPYFGNSMLTCGSVVETINQ</sequence>
<dbReference type="Pfam" id="PF11827">
    <property type="entry name" value="DUF3347"/>
    <property type="match status" value="1"/>
</dbReference>
<dbReference type="InterPro" id="IPR021782">
    <property type="entry name" value="DUF3347"/>
</dbReference>
<dbReference type="RefSeq" id="WP_014220487.1">
    <property type="nucleotide sequence ID" value="NZ_LWBO01000004.1"/>
</dbReference>
<accession>A0ABX3P2X2</accession>
<evidence type="ECO:0000259" key="1">
    <source>
        <dbReference type="Pfam" id="PF11827"/>
    </source>
</evidence>
<evidence type="ECO:0000313" key="3">
    <source>
        <dbReference type="Proteomes" id="UP000192277"/>
    </source>
</evidence>
<comment type="caution">
    <text evidence="2">The sequence shown here is derived from an EMBL/GenBank/DDBJ whole genome shotgun (WGS) entry which is preliminary data.</text>
</comment>
<protein>
    <recommendedName>
        <fullName evidence="1">DUF3347 domain-containing protein</fullName>
    </recommendedName>
</protein>
<name>A0ABX3P2X2_9BACT</name>
<feature type="domain" description="DUF3347" evidence="1">
    <location>
        <begin position="35"/>
        <end position="117"/>
    </location>
</feature>
<proteinExistence type="predicted"/>
<gene>
    <name evidence="2" type="ORF">A4D02_24925</name>
</gene>